<keyword evidence="3" id="KW-0812">Transmembrane</keyword>
<evidence type="ECO:0000313" key="12">
    <source>
        <dbReference type="Proteomes" id="UP000551758"/>
    </source>
</evidence>
<name>A0A7J7EMG5_DICBM</name>
<keyword evidence="6" id="KW-1133">Transmembrane helix</keyword>
<accession>A0A7J7EMG5</accession>
<dbReference type="InterPro" id="IPR013783">
    <property type="entry name" value="Ig-like_fold"/>
</dbReference>
<dbReference type="PANTHER" id="PTHR11738:SF179">
    <property type="entry name" value="LEUKOCYTE IMMUNOGLOBULIN-LIKE RECEPTOR SUBFAMILY A MEMBER 5"/>
    <property type="match status" value="1"/>
</dbReference>
<gene>
    <name evidence="11" type="ORF">HPG69_013915</name>
</gene>
<keyword evidence="10" id="KW-0393">Immunoglobulin domain</keyword>
<dbReference type="Proteomes" id="UP000551758">
    <property type="component" value="Unassembled WGS sequence"/>
</dbReference>
<evidence type="ECO:0000256" key="9">
    <source>
        <dbReference type="ARBA" id="ARBA00023180"/>
    </source>
</evidence>
<comment type="subcellular location">
    <subcellularLocation>
        <location evidence="1">Cell membrane</location>
        <topology evidence="1">Single-pass membrane protein</topology>
    </subcellularLocation>
</comment>
<keyword evidence="4" id="KW-0732">Signal</keyword>
<dbReference type="InterPro" id="IPR050412">
    <property type="entry name" value="Ig-like_Receptors_ImmuneReg"/>
</dbReference>
<evidence type="ECO:0000256" key="6">
    <source>
        <dbReference type="ARBA" id="ARBA00022989"/>
    </source>
</evidence>
<sequence>MSCDPASDILPGTIPKPIIWAEPGSVITQGKPLTIWCQGTLEALDYYLDKEGRALPWDRLPPLESRDKAKFSIQEVTRHPTGWSEHSDALELVVTGRRTQAFLDTGLTATPKWAFPDPVLCGPTDFQPQVDLQMLWLLQKLAPGVVTHQRPPGHSGLSPHLLELHRGELCPHGPGRCDFADPGGDSGRSLA</sequence>
<dbReference type="GO" id="GO:0005886">
    <property type="term" value="C:plasma membrane"/>
    <property type="evidence" value="ECO:0007669"/>
    <property type="project" value="UniProtKB-SubCell"/>
</dbReference>
<dbReference type="SUPFAM" id="SSF48726">
    <property type="entry name" value="Immunoglobulin"/>
    <property type="match status" value="1"/>
</dbReference>
<proteinExistence type="predicted"/>
<dbReference type="EMBL" id="JACDTQ010002604">
    <property type="protein sequence ID" value="KAF5916992.1"/>
    <property type="molecule type" value="Genomic_DNA"/>
</dbReference>
<dbReference type="FunFam" id="2.60.40.10:FF:000049">
    <property type="entry name" value="Leukocyte immunoglobulin-like receptor subfamily B member 1"/>
    <property type="match status" value="1"/>
</dbReference>
<keyword evidence="8" id="KW-1015">Disulfide bond</keyword>
<evidence type="ECO:0000256" key="5">
    <source>
        <dbReference type="ARBA" id="ARBA00022737"/>
    </source>
</evidence>
<keyword evidence="7" id="KW-0472">Membrane</keyword>
<keyword evidence="12" id="KW-1185">Reference proteome</keyword>
<keyword evidence="5" id="KW-0677">Repeat</keyword>
<evidence type="ECO:0000313" key="11">
    <source>
        <dbReference type="EMBL" id="KAF5916992.1"/>
    </source>
</evidence>
<evidence type="ECO:0000256" key="10">
    <source>
        <dbReference type="ARBA" id="ARBA00023319"/>
    </source>
</evidence>
<comment type="caution">
    <text evidence="11">The sequence shown here is derived from an EMBL/GenBank/DDBJ whole genome shotgun (WGS) entry which is preliminary data.</text>
</comment>
<dbReference type="GO" id="GO:0002764">
    <property type="term" value="P:immune response-regulating signaling pathway"/>
    <property type="evidence" value="ECO:0007669"/>
    <property type="project" value="TreeGrafter"/>
</dbReference>
<reference evidence="11 12" key="1">
    <citation type="journal article" date="2020" name="Mol. Biol. Evol.">
        <title>Interspecific Gene Flow and the Evolution of Specialization in Black and White Rhinoceros.</title>
        <authorList>
            <person name="Moodley Y."/>
            <person name="Westbury M.V."/>
            <person name="Russo I.M."/>
            <person name="Gopalakrishnan S."/>
            <person name="Rakotoarivelo A."/>
            <person name="Olsen R.A."/>
            <person name="Prost S."/>
            <person name="Tunstall T."/>
            <person name="Ryder O.A."/>
            <person name="Dalen L."/>
            <person name="Bruford M.W."/>
        </authorList>
    </citation>
    <scope>NUCLEOTIDE SEQUENCE [LARGE SCALE GENOMIC DNA]</scope>
    <source>
        <strain evidence="11">SBR-YM</strain>
        <tissue evidence="11">Skin</tissue>
    </source>
</reference>
<organism evidence="11 12">
    <name type="scientific">Diceros bicornis minor</name>
    <name type="common">South-central black rhinoceros</name>
    <dbReference type="NCBI Taxonomy" id="77932"/>
    <lineage>
        <taxon>Eukaryota</taxon>
        <taxon>Metazoa</taxon>
        <taxon>Chordata</taxon>
        <taxon>Craniata</taxon>
        <taxon>Vertebrata</taxon>
        <taxon>Euteleostomi</taxon>
        <taxon>Mammalia</taxon>
        <taxon>Eutheria</taxon>
        <taxon>Laurasiatheria</taxon>
        <taxon>Perissodactyla</taxon>
        <taxon>Rhinocerotidae</taxon>
        <taxon>Diceros</taxon>
    </lineage>
</organism>
<evidence type="ECO:0000256" key="4">
    <source>
        <dbReference type="ARBA" id="ARBA00022729"/>
    </source>
</evidence>
<evidence type="ECO:0000256" key="2">
    <source>
        <dbReference type="ARBA" id="ARBA00022475"/>
    </source>
</evidence>
<evidence type="ECO:0000256" key="8">
    <source>
        <dbReference type="ARBA" id="ARBA00023157"/>
    </source>
</evidence>
<evidence type="ECO:0000256" key="1">
    <source>
        <dbReference type="ARBA" id="ARBA00004162"/>
    </source>
</evidence>
<protein>
    <submittedName>
        <fullName evidence="11">Uncharacterized protein</fullName>
    </submittedName>
</protein>
<dbReference type="AlphaFoldDB" id="A0A7J7EMG5"/>
<dbReference type="InterPro" id="IPR036179">
    <property type="entry name" value="Ig-like_dom_sf"/>
</dbReference>
<keyword evidence="9" id="KW-0325">Glycoprotein</keyword>
<evidence type="ECO:0000256" key="7">
    <source>
        <dbReference type="ARBA" id="ARBA00023136"/>
    </source>
</evidence>
<dbReference type="PANTHER" id="PTHR11738">
    <property type="entry name" value="MHC CLASS I NK CELL RECEPTOR"/>
    <property type="match status" value="1"/>
</dbReference>
<evidence type="ECO:0000256" key="3">
    <source>
        <dbReference type="ARBA" id="ARBA00022692"/>
    </source>
</evidence>
<dbReference type="Gene3D" id="2.60.40.10">
    <property type="entry name" value="Immunoglobulins"/>
    <property type="match status" value="1"/>
</dbReference>
<keyword evidence="2" id="KW-1003">Cell membrane</keyword>